<proteinExistence type="predicted"/>
<evidence type="ECO:0000313" key="1">
    <source>
        <dbReference type="EnsemblPlants" id="AVESA.00010b.r2.4DG0730390.3.CDS"/>
    </source>
</evidence>
<dbReference type="Proteomes" id="UP001732700">
    <property type="component" value="Chromosome 4D"/>
</dbReference>
<protein>
    <submittedName>
        <fullName evidence="1">Uncharacterized protein</fullName>
    </submittedName>
</protein>
<organism evidence="1 2">
    <name type="scientific">Avena sativa</name>
    <name type="common">Oat</name>
    <dbReference type="NCBI Taxonomy" id="4498"/>
    <lineage>
        <taxon>Eukaryota</taxon>
        <taxon>Viridiplantae</taxon>
        <taxon>Streptophyta</taxon>
        <taxon>Embryophyta</taxon>
        <taxon>Tracheophyta</taxon>
        <taxon>Spermatophyta</taxon>
        <taxon>Magnoliopsida</taxon>
        <taxon>Liliopsida</taxon>
        <taxon>Poales</taxon>
        <taxon>Poaceae</taxon>
        <taxon>BOP clade</taxon>
        <taxon>Pooideae</taxon>
        <taxon>Poodae</taxon>
        <taxon>Poeae</taxon>
        <taxon>Poeae Chloroplast Group 1 (Aveneae type)</taxon>
        <taxon>Aveninae</taxon>
        <taxon>Avena</taxon>
    </lineage>
</organism>
<sequence>MRSSTESVKSRTPLPLRRGSMSVTSTLAATLGVTTRSRARAQQESQTARTELGEADGCGKRLKLDGTSQRVSPEKGKSILEHSSPAPAVSSPICSLSWGEDDDYDDDDGSSAVSSPIRVPYKPEGRYEGDSELVRAYREFSQKLERQIRLPTLRKDTPPNCLVDDPTLLHIREPARKTVLRAARFVVGISSSVDGEPLARCSGFWIDFDNESRTGTVVTTALLICTKHKDDAWFCKDQYASDAKVNVHLWGYIAAEGYLLYYQKHYNLAFFRVRVDPLVQLPSFSDKVKCAQDIFELGRDERCNLLINHGRVEYSNPSRDERYHHMYIQGQREYMYDYDMGGPVIDLDGNVVGMIGSSSRGSFIPSSILLKCFHLWRNFRSIPRPHLGLRFNAIGLLNPAHVEKILISCGIDEGLIVKEVSENCPAEKCGIRIGDIIECLNGKSISTTVELENMLLSIMENRGDDLNSDLDLEMQVYCTRRDLRRIKVLTVNVSEDGDYCMPCCVTRIPLFSANSYIKMIHIVCSMFQVYRFLHGHS</sequence>
<accession>A0ACD5X425</accession>
<reference evidence="1" key="1">
    <citation type="submission" date="2021-05" db="EMBL/GenBank/DDBJ databases">
        <authorList>
            <person name="Scholz U."/>
            <person name="Mascher M."/>
            <person name="Fiebig A."/>
        </authorList>
    </citation>
    <scope>NUCLEOTIDE SEQUENCE [LARGE SCALE GENOMIC DNA]</scope>
</reference>
<evidence type="ECO:0000313" key="2">
    <source>
        <dbReference type="Proteomes" id="UP001732700"/>
    </source>
</evidence>
<name>A0ACD5X425_AVESA</name>
<dbReference type="EnsemblPlants" id="AVESA.00010b.r2.4DG0730390.3">
    <property type="protein sequence ID" value="AVESA.00010b.r2.4DG0730390.3.CDS"/>
    <property type="gene ID" value="AVESA.00010b.r2.4DG0730390"/>
</dbReference>
<keyword evidence="2" id="KW-1185">Reference proteome</keyword>
<reference evidence="1" key="2">
    <citation type="submission" date="2025-09" db="UniProtKB">
        <authorList>
            <consortium name="EnsemblPlants"/>
        </authorList>
    </citation>
    <scope>IDENTIFICATION</scope>
</reference>